<gene>
    <name evidence="4" type="ORF">AXG93_4368s1690</name>
</gene>
<feature type="repeat" description="TPR" evidence="1">
    <location>
        <begin position="1010"/>
        <end position="1043"/>
    </location>
</feature>
<dbReference type="Gene3D" id="1.25.40.10">
    <property type="entry name" value="Tetratricopeptide repeat domain"/>
    <property type="match status" value="1"/>
</dbReference>
<dbReference type="PROSITE" id="PS50005">
    <property type="entry name" value="TPR"/>
    <property type="match status" value="2"/>
</dbReference>
<dbReference type="Proteomes" id="UP000077202">
    <property type="component" value="Unassembled WGS sequence"/>
</dbReference>
<dbReference type="InterPro" id="IPR011990">
    <property type="entry name" value="TPR-like_helical_dom_sf"/>
</dbReference>
<feature type="region of interest" description="Disordered" evidence="2">
    <location>
        <begin position="1"/>
        <end position="71"/>
    </location>
</feature>
<evidence type="ECO:0000256" key="2">
    <source>
        <dbReference type="SAM" id="MobiDB-lite"/>
    </source>
</evidence>
<organism evidence="4 5">
    <name type="scientific">Marchantia polymorpha subsp. ruderalis</name>
    <dbReference type="NCBI Taxonomy" id="1480154"/>
    <lineage>
        <taxon>Eukaryota</taxon>
        <taxon>Viridiplantae</taxon>
        <taxon>Streptophyta</taxon>
        <taxon>Embryophyta</taxon>
        <taxon>Marchantiophyta</taxon>
        <taxon>Marchantiopsida</taxon>
        <taxon>Marchantiidae</taxon>
        <taxon>Marchantiales</taxon>
        <taxon>Marchantiaceae</taxon>
        <taxon>Marchantia</taxon>
    </lineage>
</organism>
<dbReference type="InterPro" id="IPR001214">
    <property type="entry name" value="SET_dom"/>
</dbReference>
<feature type="compositionally biased region" description="Acidic residues" evidence="2">
    <location>
        <begin position="327"/>
        <end position="337"/>
    </location>
</feature>
<dbReference type="PANTHER" id="PTHR47643:SF2">
    <property type="entry name" value="TPR DOMAIN PROTEIN (AFU_ORTHOLOGUE AFUA_5G12710)"/>
    <property type="match status" value="1"/>
</dbReference>
<keyword evidence="5" id="KW-1185">Reference proteome</keyword>
<dbReference type="InterPro" id="IPR046341">
    <property type="entry name" value="SET_dom_sf"/>
</dbReference>
<feature type="repeat" description="TPR" evidence="1">
    <location>
        <begin position="976"/>
        <end position="1009"/>
    </location>
</feature>
<feature type="compositionally biased region" description="Low complexity" evidence="2">
    <location>
        <begin position="289"/>
        <end position="301"/>
    </location>
</feature>
<dbReference type="SMART" id="SM00317">
    <property type="entry name" value="SET"/>
    <property type="match status" value="1"/>
</dbReference>
<feature type="region of interest" description="Disordered" evidence="2">
    <location>
        <begin position="829"/>
        <end position="867"/>
    </location>
</feature>
<dbReference type="SUPFAM" id="SSF48452">
    <property type="entry name" value="TPR-like"/>
    <property type="match status" value="1"/>
</dbReference>
<feature type="domain" description="SET" evidence="3">
    <location>
        <begin position="1088"/>
        <end position="1293"/>
    </location>
</feature>
<dbReference type="CDD" id="cd20071">
    <property type="entry name" value="SET_SMYD"/>
    <property type="match status" value="1"/>
</dbReference>
<dbReference type="SMART" id="SM00028">
    <property type="entry name" value="TPR"/>
    <property type="match status" value="3"/>
</dbReference>
<feature type="region of interest" description="Disordered" evidence="2">
    <location>
        <begin position="388"/>
        <end position="622"/>
    </location>
</feature>
<evidence type="ECO:0000256" key="1">
    <source>
        <dbReference type="PROSITE-ProRule" id="PRU00339"/>
    </source>
</evidence>
<proteinExistence type="predicted"/>
<protein>
    <recommendedName>
        <fullName evidence="3">SET domain-containing protein</fullName>
    </recommendedName>
</protein>
<dbReference type="SUPFAM" id="SSF82199">
    <property type="entry name" value="SET domain"/>
    <property type="match status" value="1"/>
</dbReference>
<accession>A0A176VY23</accession>
<name>A0A176VY23_MARPO</name>
<dbReference type="EMBL" id="LVLJ01002295">
    <property type="protein sequence ID" value="OAE25709.1"/>
    <property type="molecule type" value="Genomic_DNA"/>
</dbReference>
<reference evidence="4" key="1">
    <citation type="submission" date="2016-03" db="EMBL/GenBank/DDBJ databases">
        <title>Mechanisms controlling the formation of the plant cell surface in tip-growing cells are functionally conserved among land plants.</title>
        <authorList>
            <person name="Honkanen S."/>
            <person name="Jones V.A."/>
            <person name="Morieri G."/>
            <person name="Champion C."/>
            <person name="Hetherington A.J."/>
            <person name="Kelly S."/>
            <person name="Saint-Marcoux D."/>
            <person name="Proust H."/>
            <person name="Prescott H."/>
            <person name="Dolan L."/>
        </authorList>
    </citation>
    <scope>NUCLEOTIDE SEQUENCE [LARGE SCALE GENOMIC DNA]</scope>
    <source>
        <tissue evidence="4">Whole gametophyte</tissue>
    </source>
</reference>
<keyword evidence="1" id="KW-0802">TPR repeat</keyword>
<dbReference type="Gene3D" id="2.170.270.10">
    <property type="entry name" value="SET domain"/>
    <property type="match status" value="1"/>
</dbReference>
<dbReference type="InterPro" id="IPR053209">
    <property type="entry name" value="Gramillin-biosynth_MTr"/>
</dbReference>
<evidence type="ECO:0000313" key="4">
    <source>
        <dbReference type="EMBL" id="OAE25709.1"/>
    </source>
</evidence>
<evidence type="ECO:0000313" key="5">
    <source>
        <dbReference type="Proteomes" id="UP000077202"/>
    </source>
</evidence>
<dbReference type="PANTHER" id="PTHR47643">
    <property type="entry name" value="TPR DOMAIN PROTEIN (AFU_ORTHOLOGUE AFUA_5G12710)"/>
    <property type="match status" value="1"/>
</dbReference>
<feature type="region of interest" description="Disordered" evidence="2">
    <location>
        <begin position="321"/>
        <end position="373"/>
    </location>
</feature>
<sequence length="1484" mass="160839">MTGALTCRTTTRGANTPCESGEHVASVTRSRDRSAKEGEFKTRQLSPTPHHVDRTASPSGRRMSDIHIPSPDHSVSILSSEHFDKAGLIAAQEAALHDAAVLEMGWTGAEADGYAFMPEGEHPKSPAIGSLQDLKCLKPIRLRNMKIGKVHRGRILSGTLCCKSVKIFAVMNVLEEEGTGDATKFVISNAVPRSATTATAQRLYPLNAQLSVREPYLKRFADGMVGILVENPNDIIFNYLPDELPSPVSERENLLWPVYKDHAGDGPDTPVFNTYGSFLSSPSPLGKNSLSSPRTPRSPRSFLDDPLDGLSIRTFRKFKSFRKQDQGSEDGDDDDTKDPEPSRFAPAKSAVGDEVSDGSSVHTSPPCEGSSVELNCAAPGHLAVDHVEDGCKAEGSPKPLAGESSGTGLRQIDESNGPAAASSRDPSSKIQDVDERDSIASRSQEGGVPTGHSVDPELEATHHGLAEGSTSYSPEAGEVSSHQPDALSRVEGEDSNNLSQHQQAHGYETNGILVSQDCCEDEPEQTSNRTRGEDSDSSSLRTDSTDVSKGGDAQTEARGEPDVYPAPIAELENGHHAEEGKGVSASSGEILEECVAPRTEFENGLHSEQGKEMIAGSGENAEVCAPQRTESIALEPIVTESEESSSANPVGVVELQSESEVGVGVEESLEKDEAILVGTSEQEKVRSLVIASETPQNEEVVECKLPGEQSVADCAKAVVDPSVGQTDCLKLAIEDKLEASVVATVDSGEQVHAISQEGSLPGLPAFSEKKLIDGACVATSHPPEAKGELRENGIVTAAESHLSSNGSCSIPNGGERLAAEVEAHAIDELSHEDSPASVESTETCNGSAKSLQSSSAGVEASKAGTESDNGVCASEEIQHLLSNGCSQPAGACEESDASKASKPKEIIDAVVEEEPTAAALRIRGNHRFARQDWTGAIELYTRAIHKAVQESKEQMALSNRVNHVNGNGVETEMEVVMDYSNRAEAWLRIHHYERAWADAERALSIDPHHLKSLFRKGRALLGLGDYQQALTHLESAYARAPFDKDLLAAIKLSRIGDHQSRLGVYELTDFYLKGRFAGEIPTCADYVGPIQVKAASGDKGRGLFLTKHVEAGDLLLVSNPLAMLDSMSANKCRKNSLDSGAKGRLDPEIQEKLVLAVRERAKVSTKNRQRLLALCHGPDSAQHAVPSMDLFIPGRRVAPVETLNLEEERINRLVMRNAIDRNMVSTALERRHDPPRTDAEDHEERVFWGLWVLPSFINHSCIPNVSMVVIGRALFVYASRDLSAGEELLCSYFNVFQPLPQRREIASRCWDFTCKCARCLLETRFESSLKKLYSLHSRLEPNPEFVLQFSPFGYKAPAKDLAKELEVIECSKKLDHRERCWLQASFTQLYTVSRDFLGPHGNYPYLEAALHAMEIVCPGSNSTLEVGLLVRETALNEFHGKKSLQYKVINQQVLRICQCIYGKQKASVLQSLVDGIRPEASVKT</sequence>
<comment type="caution">
    <text evidence="4">The sequence shown here is derived from an EMBL/GenBank/DDBJ whole genome shotgun (WGS) entry which is preliminary data.</text>
</comment>
<feature type="compositionally biased region" description="Polar residues" evidence="2">
    <location>
        <begin position="7"/>
        <end position="18"/>
    </location>
</feature>
<dbReference type="Pfam" id="PF00856">
    <property type="entry name" value="SET"/>
    <property type="match status" value="1"/>
</dbReference>
<feature type="region of interest" description="Disordered" evidence="2">
    <location>
        <begin position="282"/>
        <end position="306"/>
    </location>
</feature>
<evidence type="ECO:0000259" key="3">
    <source>
        <dbReference type="PROSITE" id="PS50280"/>
    </source>
</evidence>
<dbReference type="InterPro" id="IPR019734">
    <property type="entry name" value="TPR_rpt"/>
</dbReference>
<feature type="compositionally biased region" description="Basic and acidic residues" evidence="2">
    <location>
        <begin position="599"/>
        <end position="611"/>
    </location>
</feature>
<feature type="compositionally biased region" description="Basic and acidic residues" evidence="2">
    <location>
        <begin position="572"/>
        <end position="581"/>
    </location>
</feature>
<feature type="compositionally biased region" description="Basic and acidic residues" evidence="2">
    <location>
        <begin position="29"/>
        <end position="42"/>
    </location>
</feature>
<dbReference type="PROSITE" id="PS50280">
    <property type="entry name" value="SET"/>
    <property type="match status" value="1"/>
</dbReference>
<feature type="compositionally biased region" description="Low complexity" evidence="2">
    <location>
        <begin position="537"/>
        <end position="548"/>
    </location>
</feature>
<feature type="compositionally biased region" description="Polar residues" evidence="2">
    <location>
        <begin position="837"/>
        <end position="856"/>
    </location>
</feature>